<feature type="signal peptide" evidence="3">
    <location>
        <begin position="1"/>
        <end position="26"/>
    </location>
</feature>
<dbReference type="EMBL" id="JAJITD010000026">
    <property type="protein sequence ID" value="MCC8397243.1"/>
    <property type="molecule type" value="Genomic_DNA"/>
</dbReference>
<keyword evidence="2 3" id="KW-0732">Signal</keyword>
<accession>A0ABS8K5T2</accession>
<evidence type="ECO:0000313" key="5">
    <source>
        <dbReference type="Proteomes" id="UP001431019"/>
    </source>
</evidence>
<name>A0ABS8K5T2_9BURK</name>
<dbReference type="InterPro" id="IPR038161">
    <property type="entry name" value="VirB9/CagX/TrbG_C_sf"/>
</dbReference>
<dbReference type="RefSeq" id="WP_230513505.1">
    <property type="nucleotide sequence ID" value="NZ_JAJITD010000026.1"/>
</dbReference>
<comment type="caution">
    <text evidence="4">The sequence shown here is derived from an EMBL/GenBank/DDBJ whole genome shotgun (WGS) entry which is preliminary data.</text>
</comment>
<evidence type="ECO:0000313" key="4">
    <source>
        <dbReference type="EMBL" id="MCC8397243.1"/>
    </source>
</evidence>
<dbReference type="Proteomes" id="UP001431019">
    <property type="component" value="Unassembled WGS sequence"/>
</dbReference>
<proteinExistence type="inferred from homology"/>
<dbReference type="CDD" id="cd06911">
    <property type="entry name" value="VirB9_CagX_TrbG"/>
    <property type="match status" value="1"/>
</dbReference>
<evidence type="ECO:0000256" key="1">
    <source>
        <dbReference type="ARBA" id="ARBA00006135"/>
    </source>
</evidence>
<protein>
    <submittedName>
        <fullName evidence="4">TrbG/VirB9 family P-type conjugative transfer protein</fullName>
    </submittedName>
</protein>
<comment type="similarity">
    <text evidence="1">Belongs to the TrbG/VirB9 family.</text>
</comment>
<feature type="chain" id="PRO_5047252961" evidence="3">
    <location>
        <begin position="27"/>
        <end position="290"/>
    </location>
</feature>
<gene>
    <name evidence="4" type="ORF">LJ656_32230</name>
</gene>
<dbReference type="InterPro" id="IPR033645">
    <property type="entry name" value="VirB9/CagX/TrbG_C"/>
</dbReference>
<organism evidence="4 5">
    <name type="scientific">Paraburkholderia sejongensis</name>
    <dbReference type="NCBI Taxonomy" id="2886946"/>
    <lineage>
        <taxon>Bacteria</taxon>
        <taxon>Pseudomonadati</taxon>
        <taxon>Pseudomonadota</taxon>
        <taxon>Betaproteobacteria</taxon>
        <taxon>Burkholderiales</taxon>
        <taxon>Burkholderiaceae</taxon>
        <taxon>Paraburkholderia</taxon>
    </lineage>
</organism>
<evidence type="ECO:0000256" key="3">
    <source>
        <dbReference type="SAM" id="SignalP"/>
    </source>
</evidence>
<keyword evidence="5" id="KW-1185">Reference proteome</keyword>
<reference evidence="4 5" key="1">
    <citation type="submission" date="2021-11" db="EMBL/GenBank/DDBJ databases">
        <authorList>
            <person name="Oh E.-T."/>
            <person name="Kim S.-B."/>
        </authorList>
    </citation>
    <scope>NUCLEOTIDE SEQUENCE [LARGE SCALE GENOMIC DNA]</scope>
    <source>
        <strain evidence="4 5">MMS20-SJTR3</strain>
    </source>
</reference>
<dbReference type="Pfam" id="PF03524">
    <property type="entry name" value="CagX"/>
    <property type="match status" value="1"/>
</dbReference>
<evidence type="ECO:0000256" key="2">
    <source>
        <dbReference type="ARBA" id="ARBA00022729"/>
    </source>
</evidence>
<dbReference type="Gene3D" id="2.60.40.2500">
    <property type="match status" value="1"/>
</dbReference>
<sequence>MTFPYQRPALGLLVVLAAAALPIANAKQPTNGSFNAAMIAGDPMSPVNPFNGGSDPLTMPGDARIGVFPYSRDQIFRVLTAPLKLTTIELEPGEKLIADPAMGDSIQWEVDDDKMNHVFIKPHKADIVNTLHLTTNRREYDFTLIASPAGGFFYQTVRFQYPHAPMVRANLRDEGNGAGLGAANGERGGDSGAISVAPDKLNWDYSVDGSAEFKPEVVFDDGHSIWMRMPAKAQSWPVPMYKDHGDRVVGNFIRRGDFLVFQRLADEIVLVSGKDEVTVTRGRRRVFGVF</sequence>
<dbReference type="InterPro" id="IPR010258">
    <property type="entry name" value="Conjugal_tfr_TrbG/VirB9/CagX"/>
</dbReference>